<feature type="transmembrane region" description="Helical" evidence="7">
    <location>
        <begin position="193"/>
        <end position="215"/>
    </location>
</feature>
<keyword evidence="6 7" id="KW-0472">Membrane</keyword>
<sequence length="305" mass="33265">MTLHRSSGEWRLGLVLALITVLLWGVLPIPLKVVLQAADVYTVTWFRFLLSFGLLTVYLGIRQQLPSWQTLRSLRLDLLTIATVSLAVNYLFFLKGLNATSPSNAQVIIQLAPVLMGMGGLFVFKERYHLRQWLGLSVLAFGMTLFFNDQLQVLAGASAAYLLGSFWLLLAAIVWAAYALAQKQLLQQLSSPGIMWLIYGGSALLFTPLAAPTALFNLTGFQWTMLIFSAFNTLLAYGAFAEALDRWDASRVSAVLSLTPIITMGAVFMISGLFPAMLTADAMTWLGLMGAMLVVSGSASIALGK</sequence>
<keyword evidence="10" id="KW-1185">Reference proteome</keyword>
<feature type="transmembrane region" description="Helical" evidence="7">
    <location>
        <begin position="159"/>
        <end position="181"/>
    </location>
</feature>
<evidence type="ECO:0000256" key="2">
    <source>
        <dbReference type="ARBA" id="ARBA00007362"/>
    </source>
</evidence>
<dbReference type="EMBL" id="CP113797">
    <property type="protein sequence ID" value="WAL60633.1"/>
    <property type="molecule type" value="Genomic_DNA"/>
</dbReference>
<feature type="transmembrane region" description="Helical" evidence="7">
    <location>
        <begin position="105"/>
        <end position="123"/>
    </location>
</feature>
<dbReference type="KEGG" id="tsin:OXH18_01150"/>
<dbReference type="Pfam" id="PF00892">
    <property type="entry name" value="EamA"/>
    <property type="match status" value="2"/>
</dbReference>
<evidence type="ECO:0000313" key="9">
    <source>
        <dbReference type="EMBL" id="WAL60633.1"/>
    </source>
</evidence>
<accession>A0A9E9C8T0</accession>
<keyword evidence="5 7" id="KW-1133">Transmembrane helix</keyword>
<dbReference type="InterPro" id="IPR000620">
    <property type="entry name" value="EamA_dom"/>
</dbReference>
<dbReference type="PANTHER" id="PTHR32322:SF18">
    <property type="entry name" value="S-ADENOSYLMETHIONINE_S-ADENOSYLHOMOCYSTEINE TRANSPORTER"/>
    <property type="match status" value="1"/>
</dbReference>
<dbReference type="Proteomes" id="UP001163152">
    <property type="component" value="Chromosome"/>
</dbReference>
<keyword evidence="3" id="KW-1003">Cell membrane</keyword>
<protein>
    <submittedName>
        <fullName evidence="9">DMT family transporter</fullName>
    </submittedName>
</protein>
<dbReference type="InterPro" id="IPR037185">
    <property type="entry name" value="EmrE-like"/>
</dbReference>
<dbReference type="PANTHER" id="PTHR32322">
    <property type="entry name" value="INNER MEMBRANE TRANSPORTER"/>
    <property type="match status" value="1"/>
</dbReference>
<dbReference type="InterPro" id="IPR050638">
    <property type="entry name" value="AA-Vitamin_Transporters"/>
</dbReference>
<feature type="transmembrane region" description="Helical" evidence="7">
    <location>
        <begin position="221"/>
        <end position="240"/>
    </location>
</feature>
<dbReference type="GO" id="GO:0005886">
    <property type="term" value="C:plasma membrane"/>
    <property type="evidence" value="ECO:0007669"/>
    <property type="project" value="UniProtKB-SubCell"/>
</dbReference>
<feature type="transmembrane region" description="Helical" evidence="7">
    <location>
        <begin position="282"/>
        <end position="303"/>
    </location>
</feature>
<feature type="transmembrane region" description="Helical" evidence="7">
    <location>
        <begin position="73"/>
        <end position="93"/>
    </location>
</feature>
<evidence type="ECO:0000256" key="6">
    <source>
        <dbReference type="ARBA" id="ARBA00023136"/>
    </source>
</evidence>
<feature type="transmembrane region" description="Helical" evidence="7">
    <location>
        <begin position="252"/>
        <end position="276"/>
    </location>
</feature>
<evidence type="ECO:0000256" key="5">
    <source>
        <dbReference type="ARBA" id="ARBA00022989"/>
    </source>
</evidence>
<keyword evidence="4 7" id="KW-0812">Transmembrane</keyword>
<dbReference type="AlphaFoldDB" id="A0A9E9C8T0"/>
<proteinExistence type="inferred from homology"/>
<feature type="domain" description="EamA" evidence="8">
    <location>
        <begin position="12"/>
        <end position="146"/>
    </location>
</feature>
<organism evidence="9 10">
    <name type="scientific">Thermocoleostomius sinensis A174</name>
    <dbReference type="NCBI Taxonomy" id="2016057"/>
    <lineage>
        <taxon>Bacteria</taxon>
        <taxon>Bacillati</taxon>
        <taxon>Cyanobacteriota</taxon>
        <taxon>Cyanophyceae</taxon>
        <taxon>Oculatellales</taxon>
        <taxon>Oculatellaceae</taxon>
        <taxon>Thermocoleostomius</taxon>
    </lineage>
</organism>
<dbReference type="RefSeq" id="WP_268610593.1">
    <property type="nucleotide sequence ID" value="NZ_CP113797.1"/>
</dbReference>
<name>A0A9E9C8T0_9CYAN</name>
<feature type="domain" description="EamA" evidence="8">
    <location>
        <begin position="163"/>
        <end position="297"/>
    </location>
</feature>
<gene>
    <name evidence="9" type="ORF">OXH18_01150</name>
</gene>
<evidence type="ECO:0000259" key="8">
    <source>
        <dbReference type="Pfam" id="PF00892"/>
    </source>
</evidence>
<feature type="transmembrane region" description="Helical" evidence="7">
    <location>
        <begin position="130"/>
        <end position="147"/>
    </location>
</feature>
<reference evidence="9" key="1">
    <citation type="submission" date="2022-12" db="EMBL/GenBank/DDBJ databases">
        <title>Polyphasic identification of a Novel Hot-Spring Cyanobacterium Ocullathermofonsia sinensis gen nov. sp. nov. and Genomic Insights on its Adaptations to the Thermal Habitat.</title>
        <authorList>
            <person name="Daroch M."/>
            <person name="Tang J."/>
            <person name="Jiang Y."/>
        </authorList>
    </citation>
    <scope>NUCLEOTIDE SEQUENCE</scope>
    <source>
        <strain evidence="9">PKUAC-SCTA174</strain>
    </source>
</reference>
<comment type="similarity">
    <text evidence="2">Belongs to the EamA transporter family.</text>
</comment>
<evidence type="ECO:0000256" key="7">
    <source>
        <dbReference type="SAM" id="Phobius"/>
    </source>
</evidence>
<feature type="transmembrane region" description="Helical" evidence="7">
    <location>
        <begin position="44"/>
        <end position="61"/>
    </location>
</feature>
<comment type="subcellular location">
    <subcellularLocation>
        <location evidence="1">Cell membrane</location>
        <topology evidence="1">Multi-pass membrane protein</topology>
    </subcellularLocation>
</comment>
<evidence type="ECO:0000256" key="1">
    <source>
        <dbReference type="ARBA" id="ARBA00004651"/>
    </source>
</evidence>
<evidence type="ECO:0000256" key="4">
    <source>
        <dbReference type="ARBA" id="ARBA00022692"/>
    </source>
</evidence>
<evidence type="ECO:0000256" key="3">
    <source>
        <dbReference type="ARBA" id="ARBA00022475"/>
    </source>
</evidence>
<evidence type="ECO:0000313" key="10">
    <source>
        <dbReference type="Proteomes" id="UP001163152"/>
    </source>
</evidence>
<dbReference type="SUPFAM" id="SSF103481">
    <property type="entry name" value="Multidrug resistance efflux transporter EmrE"/>
    <property type="match status" value="1"/>
</dbReference>